<protein>
    <submittedName>
        <fullName evidence="1">Uncharacterized protein</fullName>
    </submittedName>
</protein>
<evidence type="ECO:0000313" key="2">
    <source>
        <dbReference type="Proteomes" id="UP000886998"/>
    </source>
</evidence>
<dbReference type="EMBL" id="BMAV01017731">
    <property type="protein sequence ID" value="GFY69660.1"/>
    <property type="molecule type" value="Genomic_DNA"/>
</dbReference>
<evidence type="ECO:0000313" key="1">
    <source>
        <dbReference type="EMBL" id="GFY69660.1"/>
    </source>
</evidence>
<dbReference type="Proteomes" id="UP000886998">
    <property type="component" value="Unassembled WGS sequence"/>
</dbReference>
<sequence length="186" mass="21440">MIFINFLWNFESTNRVFYLNQSKTSDWLCLKCDTSSVTEGEKYHSSNILRISLFKNTLQRKCVLNLILILLQLIAPSSSKPSLDMQNHPLPIPFPPIEPDRIESWETVSVRIFVGQKSEHNRFYHSSGWDINYIPRGKSSHVVDLIIRPRGEETKVSSLALPAIPFVCTGWTRSFKVNLSFSLFFS</sequence>
<gene>
    <name evidence="1" type="ORF">TNIN_496601</name>
</gene>
<proteinExistence type="predicted"/>
<reference evidence="1" key="1">
    <citation type="submission" date="2020-08" db="EMBL/GenBank/DDBJ databases">
        <title>Multicomponent nature underlies the extraordinary mechanical properties of spider dragline silk.</title>
        <authorList>
            <person name="Kono N."/>
            <person name="Nakamura H."/>
            <person name="Mori M."/>
            <person name="Yoshida Y."/>
            <person name="Ohtoshi R."/>
            <person name="Malay A.D."/>
            <person name="Moran D.A.P."/>
            <person name="Tomita M."/>
            <person name="Numata K."/>
            <person name="Arakawa K."/>
        </authorList>
    </citation>
    <scope>NUCLEOTIDE SEQUENCE</scope>
</reference>
<keyword evidence="2" id="KW-1185">Reference proteome</keyword>
<comment type="caution">
    <text evidence="1">The sequence shown here is derived from an EMBL/GenBank/DDBJ whole genome shotgun (WGS) entry which is preliminary data.</text>
</comment>
<organism evidence="1 2">
    <name type="scientific">Trichonephila inaurata madagascariensis</name>
    <dbReference type="NCBI Taxonomy" id="2747483"/>
    <lineage>
        <taxon>Eukaryota</taxon>
        <taxon>Metazoa</taxon>
        <taxon>Ecdysozoa</taxon>
        <taxon>Arthropoda</taxon>
        <taxon>Chelicerata</taxon>
        <taxon>Arachnida</taxon>
        <taxon>Araneae</taxon>
        <taxon>Araneomorphae</taxon>
        <taxon>Entelegynae</taxon>
        <taxon>Araneoidea</taxon>
        <taxon>Nephilidae</taxon>
        <taxon>Trichonephila</taxon>
        <taxon>Trichonephila inaurata</taxon>
    </lineage>
</organism>
<dbReference type="AlphaFoldDB" id="A0A8X6YF04"/>
<name>A0A8X6YF04_9ARAC</name>
<accession>A0A8X6YF04</accession>